<proteinExistence type="predicted"/>
<protein>
    <submittedName>
        <fullName evidence="1">Outer membrane protein</fullName>
    </submittedName>
</protein>
<sequence>MMGVTTACDPLGIEPTTKVDEERFWENPQLARSYVNNFYFISQSASGDTFQSEQWSDNCQGNYEQDWDTYRQYNFNKRTYDENGITCFSAHGVELIKTFVL</sequence>
<dbReference type="PATRIC" id="fig|821.40.peg.4"/>
<dbReference type="Proteomes" id="UP000061587">
    <property type="component" value="Chromosome"/>
</dbReference>
<accession>A0A0P0L3S4</accession>
<dbReference type="EMBL" id="CP013020">
    <property type="protein sequence ID" value="ALK82643.1"/>
    <property type="molecule type" value="Genomic_DNA"/>
</dbReference>
<evidence type="ECO:0000313" key="1">
    <source>
        <dbReference type="EMBL" id="ALK82643.1"/>
    </source>
</evidence>
<name>A0A0P0L3S4_PHOVU</name>
<dbReference type="AlphaFoldDB" id="A0A0P0L3S4"/>
<organism evidence="1 2">
    <name type="scientific">Phocaeicola vulgatus</name>
    <name type="common">Bacteroides vulgatus</name>
    <dbReference type="NCBI Taxonomy" id="821"/>
    <lineage>
        <taxon>Bacteria</taxon>
        <taxon>Pseudomonadati</taxon>
        <taxon>Bacteroidota</taxon>
        <taxon>Bacteroidia</taxon>
        <taxon>Bacteroidales</taxon>
        <taxon>Bacteroidaceae</taxon>
        <taxon>Phocaeicola</taxon>
    </lineage>
</organism>
<reference evidence="2" key="1">
    <citation type="submission" date="2015-10" db="EMBL/GenBank/DDBJ databases">
        <title>Extensive mobilome-driven genome diversification in gut-associated Bacteroides vulgatus mpk.</title>
        <authorList>
            <person name="Beier S."/>
            <person name="Lange A."/>
            <person name="Huson D.H."/>
            <person name="Frick J.-S."/>
            <person name="Autenrieth I.B."/>
        </authorList>
    </citation>
    <scope>NUCLEOTIDE SEQUENCE [LARGE SCALE GENOMIC DNA]</scope>
    <source>
        <strain evidence="2">mpk</strain>
    </source>
</reference>
<gene>
    <name evidence="1" type="ORF">BvMPK_0001</name>
</gene>
<reference evidence="1 2" key="2">
    <citation type="journal article" date="2016" name="Genome Biol. Evol.">
        <title>Extensive mobilome-driven genome diversification in mouse gut-associated Bacteroides vulgatus mpk.</title>
        <authorList>
            <person name="Lange A."/>
            <person name="Beier S."/>
            <person name="Steimle A."/>
            <person name="Autenrieth I.B."/>
            <person name="Huson D.H."/>
            <person name="Frick J.S."/>
        </authorList>
    </citation>
    <scope>NUCLEOTIDE SEQUENCE [LARGE SCALE GENOMIC DNA]</scope>
    <source>
        <strain evidence="2">mpk</strain>
    </source>
</reference>
<dbReference type="Gene3D" id="1.25.40.390">
    <property type="match status" value="1"/>
</dbReference>
<evidence type="ECO:0000313" key="2">
    <source>
        <dbReference type="Proteomes" id="UP000061587"/>
    </source>
</evidence>